<keyword evidence="1" id="KW-0472">Membrane</keyword>
<proteinExistence type="predicted"/>
<feature type="transmembrane region" description="Helical" evidence="1">
    <location>
        <begin position="248"/>
        <end position="272"/>
    </location>
</feature>
<reference evidence="3" key="1">
    <citation type="submission" date="2016-10" db="EMBL/GenBank/DDBJ databases">
        <authorList>
            <person name="Varghese N."/>
            <person name="Submissions S."/>
        </authorList>
    </citation>
    <scope>NUCLEOTIDE SEQUENCE [LARGE SCALE GENOMIC DNA]</scope>
    <source>
        <strain evidence="3">DSM 3669</strain>
    </source>
</reference>
<gene>
    <name evidence="2" type="ORF">SAMN05660706_12420</name>
</gene>
<sequence length="337" mass="35862">MGAVIGAGFASGQEIMQFITLHGLNGLKEVVLITALFAYLGASILYLSVKLSTDNYLALINYLLGKKVGKMLDLLSMLMLFGGLSVMLSGSGAIFSEHFNISAKFGIFIVVVINCFILLGGLNGVVLVNAVLVPIKIIAILIISLLILQAENTSFVQNNAVLFTGAVTGHWLWSGVLYVSYNMILVVAVLTTLGKSITKKVALWGGVAGGASLGIIAGIMYLAGLSLYPEIINYKVPMLYMAGKVGQGFKYIMGVLIWLAILTTTVANAHGFAARMADAGSKNYKIIGIGATLLAVPLAGMDFDRLVGTIYPLFGYAGLLLMLFLIMAPLLVVRRRQ</sequence>
<dbReference type="Proteomes" id="UP000199584">
    <property type="component" value="Unassembled WGS sequence"/>
</dbReference>
<feature type="transmembrane region" description="Helical" evidence="1">
    <location>
        <begin position="72"/>
        <end position="95"/>
    </location>
</feature>
<feature type="transmembrane region" description="Helical" evidence="1">
    <location>
        <begin position="30"/>
        <end position="51"/>
    </location>
</feature>
<dbReference type="PANTHER" id="PTHR37814:SF1">
    <property type="entry name" value="MEMBRANE PROTEIN"/>
    <property type="match status" value="1"/>
</dbReference>
<keyword evidence="1" id="KW-0812">Transmembrane</keyword>
<dbReference type="InterPro" id="IPR038728">
    <property type="entry name" value="YkvI-like"/>
</dbReference>
<evidence type="ECO:0000313" key="2">
    <source>
        <dbReference type="EMBL" id="SFR11978.1"/>
    </source>
</evidence>
<feature type="transmembrane region" description="Helical" evidence="1">
    <location>
        <begin position="126"/>
        <end position="150"/>
    </location>
</feature>
<name>A0A1I6E3B1_9FIRM</name>
<keyword evidence="3" id="KW-1185">Reference proteome</keyword>
<dbReference type="EMBL" id="FOYM01000024">
    <property type="protein sequence ID" value="SFR11978.1"/>
    <property type="molecule type" value="Genomic_DNA"/>
</dbReference>
<evidence type="ECO:0000313" key="3">
    <source>
        <dbReference type="Proteomes" id="UP000199584"/>
    </source>
</evidence>
<dbReference type="PANTHER" id="PTHR37814">
    <property type="entry name" value="CONSERVED MEMBRANE PROTEIN"/>
    <property type="match status" value="1"/>
</dbReference>
<feature type="transmembrane region" description="Helical" evidence="1">
    <location>
        <begin position="313"/>
        <end position="333"/>
    </location>
</feature>
<accession>A0A1I6E3B1</accession>
<feature type="transmembrane region" description="Helical" evidence="1">
    <location>
        <begin position="284"/>
        <end position="301"/>
    </location>
</feature>
<evidence type="ECO:0000256" key="1">
    <source>
        <dbReference type="SAM" id="Phobius"/>
    </source>
</evidence>
<dbReference type="AlphaFoldDB" id="A0A1I6E3B1"/>
<keyword evidence="1" id="KW-1133">Transmembrane helix</keyword>
<protein>
    <submittedName>
        <fullName evidence="2">Uncharacterized membrane protein YkvI</fullName>
    </submittedName>
</protein>
<feature type="transmembrane region" description="Helical" evidence="1">
    <location>
        <begin position="170"/>
        <end position="190"/>
    </location>
</feature>
<organism evidence="2 3">
    <name type="scientific">Desulfoscipio geothermicus DSM 3669</name>
    <dbReference type="NCBI Taxonomy" id="1121426"/>
    <lineage>
        <taxon>Bacteria</taxon>
        <taxon>Bacillati</taxon>
        <taxon>Bacillota</taxon>
        <taxon>Clostridia</taxon>
        <taxon>Eubacteriales</taxon>
        <taxon>Desulfallaceae</taxon>
        <taxon>Desulfoscipio</taxon>
    </lineage>
</organism>
<feature type="transmembrane region" description="Helical" evidence="1">
    <location>
        <begin position="101"/>
        <end position="119"/>
    </location>
</feature>
<dbReference type="STRING" id="39060.SAMN05660706_12420"/>
<feature type="transmembrane region" description="Helical" evidence="1">
    <location>
        <begin position="202"/>
        <end position="228"/>
    </location>
</feature>